<dbReference type="AlphaFoldDB" id="A0A560LFY7"/>
<proteinExistence type="predicted"/>
<evidence type="ECO:0000313" key="3">
    <source>
        <dbReference type="Proteomes" id="UP000321304"/>
    </source>
</evidence>
<dbReference type="RefSeq" id="WP_146990742.1">
    <property type="nucleotide sequence ID" value="NZ_VITY01000012.1"/>
</dbReference>
<evidence type="ECO:0000256" key="1">
    <source>
        <dbReference type="SAM" id="MobiDB-lite"/>
    </source>
</evidence>
<accession>A0A560LFY7</accession>
<keyword evidence="3" id="KW-1185">Reference proteome</keyword>
<dbReference type="OrthoDB" id="9784936at2"/>
<feature type="compositionally biased region" description="Basic and acidic residues" evidence="1">
    <location>
        <begin position="191"/>
        <end position="203"/>
    </location>
</feature>
<dbReference type="Proteomes" id="UP000321304">
    <property type="component" value="Unassembled WGS sequence"/>
</dbReference>
<feature type="region of interest" description="Disordered" evidence="1">
    <location>
        <begin position="182"/>
        <end position="203"/>
    </location>
</feature>
<evidence type="ECO:0000313" key="2">
    <source>
        <dbReference type="EMBL" id="TWB92150.1"/>
    </source>
</evidence>
<organism evidence="2 3">
    <name type="scientific">Bradyrhizobium macuxiense</name>
    <dbReference type="NCBI Taxonomy" id="1755647"/>
    <lineage>
        <taxon>Bacteria</taxon>
        <taxon>Pseudomonadati</taxon>
        <taxon>Pseudomonadota</taxon>
        <taxon>Alphaproteobacteria</taxon>
        <taxon>Hyphomicrobiales</taxon>
        <taxon>Nitrobacteraceae</taxon>
        <taxon>Bradyrhizobium</taxon>
    </lineage>
</organism>
<protein>
    <recommendedName>
        <fullName evidence="4">DUF4062 domain-containing protein</fullName>
    </recommendedName>
</protein>
<dbReference type="EMBL" id="VITY01000012">
    <property type="protein sequence ID" value="TWB92150.1"/>
    <property type="molecule type" value="Genomic_DNA"/>
</dbReference>
<comment type="caution">
    <text evidence="2">The sequence shown here is derived from an EMBL/GenBank/DDBJ whole genome shotgun (WGS) entry which is preliminary data.</text>
</comment>
<name>A0A560LFY7_9BRAD</name>
<reference evidence="2 3" key="1">
    <citation type="submission" date="2019-06" db="EMBL/GenBank/DDBJ databases">
        <title>Genomic Encyclopedia of Type Strains, Phase IV (KMG-V): Genome sequencing to study the core and pangenomes of soil and plant-associated prokaryotes.</title>
        <authorList>
            <person name="Whitman W."/>
        </authorList>
    </citation>
    <scope>NUCLEOTIDE SEQUENCE [LARGE SCALE GENOMIC DNA]</scope>
    <source>
        <strain evidence="2 3">BR 10355</strain>
    </source>
</reference>
<sequence>MPREIMEFRVVVASPSDVLNSRRAVFDGIYELNRALETQRISVRGMGWEEYVTPGIGTGAQDVINKQLLRDYDILVAVFGVKLGTPTGRALSGTVEEIEHAIANTANPMGQYRVQAYFLDKIDSASSISIDELKRVEDFRRQLEPQGVLYRVFKTEDELQQEVRVNIQRAILEYLNKARHSTPLSQVTHPPAREQEAEVSTHGDDDAGLLDIQEEGEEAVAAATRAVNRISEVIHEIGEATNHQTSELEKLSLASAKEKKNAINEYATFIEERASTLKKESAIARQNFTIFAQAVVSLVALQRQTGGSDQYKSDAAILLNLTESMLLTLSNVRPIVAQFRIAIQNLPRITSHFNRSKKLLIEAIDECIGLFDQTELAMHHIAKGT</sequence>
<evidence type="ECO:0008006" key="4">
    <source>
        <dbReference type="Google" id="ProtNLM"/>
    </source>
</evidence>
<gene>
    <name evidence="2" type="ORF">FBZ93_112220</name>
</gene>